<dbReference type="SUPFAM" id="SSF56672">
    <property type="entry name" value="DNA/RNA polymerases"/>
    <property type="match status" value="1"/>
</dbReference>
<dbReference type="Pfam" id="PF01107">
    <property type="entry name" value="MP"/>
    <property type="match status" value="1"/>
</dbReference>
<accession>A0A151TZS0</accession>
<proteinExistence type="predicted"/>
<dbReference type="Gramene" id="C.cajan_05008.t">
    <property type="protein sequence ID" value="C.cajan_05008.t.cds1"/>
    <property type="gene ID" value="C.cajan_05008"/>
</dbReference>
<dbReference type="InterPro" id="IPR043128">
    <property type="entry name" value="Rev_trsase/Diguanyl_cyclase"/>
</dbReference>
<dbReference type="InterPro" id="IPR028919">
    <property type="entry name" value="Viral_movement"/>
</dbReference>
<reference evidence="2 3" key="1">
    <citation type="journal article" date="2012" name="Nat. Biotechnol.">
        <title>Draft genome sequence of pigeonpea (Cajanus cajan), an orphan legume crop of resource-poor farmers.</title>
        <authorList>
            <person name="Varshney R.K."/>
            <person name="Chen W."/>
            <person name="Li Y."/>
            <person name="Bharti A.K."/>
            <person name="Saxena R.K."/>
            <person name="Schlueter J.A."/>
            <person name="Donoghue M.T."/>
            <person name="Azam S."/>
            <person name="Fan G."/>
            <person name="Whaley A.M."/>
            <person name="Farmer A.D."/>
            <person name="Sheridan J."/>
            <person name="Iwata A."/>
            <person name="Tuteja R."/>
            <person name="Penmetsa R.V."/>
            <person name="Wu W."/>
            <person name="Upadhyaya H.D."/>
            <person name="Yang S.P."/>
            <person name="Shah T."/>
            <person name="Saxena K.B."/>
            <person name="Michael T."/>
            <person name="McCombie W.R."/>
            <person name="Yang B."/>
            <person name="Zhang G."/>
            <person name="Yang H."/>
            <person name="Wang J."/>
            <person name="Spillane C."/>
            <person name="Cook D.R."/>
            <person name="May G.D."/>
            <person name="Xu X."/>
            <person name="Jackson S.A."/>
        </authorList>
    </citation>
    <scope>NUCLEOTIDE SEQUENCE [LARGE SCALE GENOMIC DNA]</scope>
    <source>
        <strain evidence="3">cv. Asha</strain>
    </source>
</reference>
<feature type="domain" description="Reverse transcriptase" evidence="1">
    <location>
        <begin position="67"/>
        <end position="248"/>
    </location>
</feature>
<dbReference type="Proteomes" id="UP000075243">
    <property type="component" value="Chromosome 2"/>
</dbReference>
<gene>
    <name evidence="2" type="ORF">KK1_005131</name>
</gene>
<keyword evidence="3" id="KW-1185">Reference proteome</keyword>
<dbReference type="Gene3D" id="3.10.10.10">
    <property type="entry name" value="HIV Type 1 Reverse Transcriptase, subunit A, domain 1"/>
    <property type="match status" value="1"/>
</dbReference>
<protein>
    <submittedName>
        <fullName evidence="2">Polyprotein</fullName>
    </submittedName>
</protein>
<name>A0A151TZS0_CAJCA</name>
<dbReference type="PANTHER" id="PTHR33064:SF37">
    <property type="entry name" value="RIBONUCLEASE H"/>
    <property type="match status" value="1"/>
</dbReference>
<dbReference type="InterPro" id="IPR051320">
    <property type="entry name" value="Viral_Replic_Matur_Polypro"/>
</dbReference>
<sequence>IKNLNAKIEQEICDTNPIAFWHRKKYEVSLPYIENFNEKNINTKARPIPMNPQYLEYCKKEIQDYLDKGLIRPSKSPWSCSAFYVLNAAELERGAPRLVINYKPLNKVLKWIRYPLPNKQDLIKRLTHSTIFSKFDMKSSYYQIGVKEEDKYKTAFNVPFEHYEWNVLPFGLKNAPSEYQNIMNDIFYPYMKFALVYLDDVLIFSNNINQHIEHLNIFISIVKENGLVVSAKKSKIFQTKVRFLGYEIYQGTITPIQRSIEFADKFPNEIKDKTQLQRFLGCVNYVADFIPNIRVICASLYTRLRKNPKPWDPEMTQIIIKIKQIVMRTPSTTEENPSTSQDNSQTEIQIAEIENSLHNWSIPIVKKCEVYKQHSIFSTNQDEIHISEYCYPGTKTNKIINLLQQDVLDEHIKKGYNYMHLGLIQVAAKPNYRLGINSPILLLLRDIRMKQFQDSIIAILESNLHDGPAFFNCYPNFSMNIRNHKTSNALKLYVKIPDEILDEDSGPIQLIFRIYYKVTKID</sequence>
<dbReference type="CDD" id="cd01647">
    <property type="entry name" value="RT_LTR"/>
    <property type="match status" value="1"/>
</dbReference>
<dbReference type="InterPro" id="IPR000477">
    <property type="entry name" value="RT_dom"/>
</dbReference>
<dbReference type="InterPro" id="IPR043502">
    <property type="entry name" value="DNA/RNA_pol_sf"/>
</dbReference>
<evidence type="ECO:0000313" key="2">
    <source>
        <dbReference type="EMBL" id="KYP72540.1"/>
    </source>
</evidence>
<evidence type="ECO:0000313" key="3">
    <source>
        <dbReference type="Proteomes" id="UP000075243"/>
    </source>
</evidence>
<dbReference type="PANTHER" id="PTHR33064">
    <property type="entry name" value="POL PROTEIN"/>
    <property type="match status" value="1"/>
</dbReference>
<dbReference type="Pfam" id="PF00078">
    <property type="entry name" value="RVT_1"/>
    <property type="match status" value="1"/>
</dbReference>
<dbReference type="Gene3D" id="3.30.70.270">
    <property type="match status" value="2"/>
</dbReference>
<dbReference type="PROSITE" id="PS50878">
    <property type="entry name" value="RT_POL"/>
    <property type="match status" value="1"/>
</dbReference>
<organism evidence="2 3">
    <name type="scientific">Cajanus cajan</name>
    <name type="common">Pigeon pea</name>
    <name type="synonym">Cajanus indicus</name>
    <dbReference type="NCBI Taxonomy" id="3821"/>
    <lineage>
        <taxon>Eukaryota</taxon>
        <taxon>Viridiplantae</taxon>
        <taxon>Streptophyta</taxon>
        <taxon>Embryophyta</taxon>
        <taxon>Tracheophyta</taxon>
        <taxon>Spermatophyta</taxon>
        <taxon>Magnoliopsida</taxon>
        <taxon>eudicotyledons</taxon>
        <taxon>Gunneridae</taxon>
        <taxon>Pentapetalae</taxon>
        <taxon>rosids</taxon>
        <taxon>fabids</taxon>
        <taxon>Fabales</taxon>
        <taxon>Fabaceae</taxon>
        <taxon>Papilionoideae</taxon>
        <taxon>50 kb inversion clade</taxon>
        <taxon>NPAAA clade</taxon>
        <taxon>indigoferoid/millettioid clade</taxon>
        <taxon>Phaseoleae</taxon>
        <taxon>Cajanus</taxon>
    </lineage>
</organism>
<feature type="non-terminal residue" evidence="2">
    <location>
        <position position="1"/>
    </location>
</feature>
<dbReference type="AlphaFoldDB" id="A0A151TZS0"/>
<evidence type="ECO:0000259" key="1">
    <source>
        <dbReference type="PROSITE" id="PS50878"/>
    </source>
</evidence>
<dbReference type="EMBL" id="CM003604">
    <property type="protein sequence ID" value="KYP72540.1"/>
    <property type="molecule type" value="Genomic_DNA"/>
</dbReference>